<keyword evidence="4" id="KW-0472">Membrane</keyword>
<name>A0A2N1J9K7_9BASI</name>
<evidence type="ECO:0000256" key="4">
    <source>
        <dbReference type="ARBA" id="ARBA00023136"/>
    </source>
</evidence>
<evidence type="ECO:0000256" key="2">
    <source>
        <dbReference type="ARBA" id="ARBA00022692"/>
    </source>
</evidence>
<organism evidence="9 10">
    <name type="scientific">Malassezia vespertilionis</name>
    <dbReference type="NCBI Taxonomy" id="2020962"/>
    <lineage>
        <taxon>Eukaryota</taxon>
        <taxon>Fungi</taxon>
        <taxon>Dikarya</taxon>
        <taxon>Basidiomycota</taxon>
        <taxon>Ustilaginomycotina</taxon>
        <taxon>Malasseziomycetes</taxon>
        <taxon>Malasseziales</taxon>
        <taxon>Malasseziaceae</taxon>
        <taxon>Malassezia</taxon>
    </lineage>
</organism>
<evidence type="ECO:0000313" key="9">
    <source>
        <dbReference type="EMBL" id="PKI83240.1"/>
    </source>
</evidence>
<evidence type="ECO:0000256" key="5">
    <source>
        <dbReference type="ARBA" id="ARBA00023242"/>
    </source>
</evidence>
<keyword evidence="2" id="KW-0812">Transmembrane</keyword>
<dbReference type="AlphaFoldDB" id="A0A2N1J9K7"/>
<keyword evidence="3" id="KW-1133">Transmembrane helix</keyword>
<dbReference type="InterPro" id="IPR008547">
    <property type="entry name" value="DUF829_TMEM53"/>
</dbReference>
<evidence type="ECO:0000256" key="1">
    <source>
        <dbReference type="ARBA" id="ARBA00007387"/>
    </source>
</evidence>
<comment type="catalytic activity">
    <reaction evidence="8">
        <text>a monoacylglycerol + H2O = glycerol + a fatty acid + H(+)</text>
        <dbReference type="Rhea" id="RHEA:15245"/>
        <dbReference type="ChEBI" id="CHEBI:15377"/>
        <dbReference type="ChEBI" id="CHEBI:15378"/>
        <dbReference type="ChEBI" id="CHEBI:17408"/>
        <dbReference type="ChEBI" id="CHEBI:17754"/>
        <dbReference type="ChEBI" id="CHEBI:28868"/>
    </reaction>
</comment>
<evidence type="ECO:0000256" key="3">
    <source>
        <dbReference type="ARBA" id="ARBA00022989"/>
    </source>
</evidence>
<dbReference type="PANTHER" id="PTHR12265:SF30">
    <property type="entry name" value="TRANSMEMBRANE PROTEIN 53"/>
    <property type="match status" value="1"/>
</dbReference>
<dbReference type="Proteomes" id="UP000232875">
    <property type="component" value="Unassembled WGS sequence"/>
</dbReference>
<accession>A0A2N1J9K7</accession>
<dbReference type="OrthoDB" id="77878at2759"/>
<dbReference type="SUPFAM" id="SSF53474">
    <property type="entry name" value="alpha/beta-Hydrolases"/>
    <property type="match status" value="1"/>
</dbReference>
<dbReference type="InterPro" id="IPR029058">
    <property type="entry name" value="AB_hydrolase_fold"/>
</dbReference>
<comment type="catalytic activity">
    <reaction evidence="7">
        <text>a diacylglycerol + H2O = a monoacylglycerol + a fatty acid + H(+)</text>
        <dbReference type="Rhea" id="RHEA:32731"/>
        <dbReference type="ChEBI" id="CHEBI:15377"/>
        <dbReference type="ChEBI" id="CHEBI:15378"/>
        <dbReference type="ChEBI" id="CHEBI:17408"/>
        <dbReference type="ChEBI" id="CHEBI:18035"/>
        <dbReference type="ChEBI" id="CHEBI:28868"/>
    </reaction>
</comment>
<comment type="similarity">
    <text evidence="1">Belongs to the TMEM53 family.</text>
</comment>
<keyword evidence="5" id="KW-0539">Nucleus</keyword>
<dbReference type="PANTHER" id="PTHR12265">
    <property type="entry name" value="TRANSMEMBRANE PROTEIN 53"/>
    <property type="match status" value="1"/>
</dbReference>
<protein>
    <submittedName>
        <fullName evidence="9">Uncharacterized protein</fullName>
    </submittedName>
</protein>
<dbReference type="Pfam" id="PF05705">
    <property type="entry name" value="DUF829"/>
    <property type="match status" value="1"/>
</dbReference>
<keyword evidence="10" id="KW-1185">Reference proteome</keyword>
<comment type="subcellular location">
    <subcellularLocation>
        <location evidence="6">Nucleus outer membrane</location>
        <topology evidence="6">Single-pass membrane protein</topology>
    </subcellularLocation>
</comment>
<evidence type="ECO:0000256" key="6">
    <source>
        <dbReference type="ARBA" id="ARBA00034303"/>
    </source>
</evidence>
<dbReference type="EMBL" id="KZ454992">
    <property type="protein sequence ID" value="PKI83240.1"/>
    <property type="molecule type" value="Genomic_DNA"/>
</dbReference>
<evidence type="ECO:0000256" key="7">
    <source>
        <dbReference type="ARBA" id="ARBA00047591"/>
    </source>
</evidence>
<reference evidence="9 10" key="1">
    <citation type="submission" date="2017-10" db="EMBL/GenBank/DDBJ databases">
        <title>A novel species of cold-tolerant Malassezia isolated from bats.</title>
        <authorList>
            <person name="Lorch J.M."/>
            <person name="Palmer J.M."/>
            <person name="Vanderwolf K.J."/>
            <person name="Schmidt K.Z."/>
            <person name="Verant M.L."/>
            <person name="Weller T.J."/>
            <person name="Blehert D.S."/>
        </authorList>
    </citation>
    <scope>NUCLEOTIDE SEQUENCE [LARGE SCALE GENOMIC DNA]</scope>
    <source>
        <strain evidence="9 10">NWHC:44797-103</strain>
    </source>
</reference>
<evidence type="ECO:0000313" key="10">
    <source>
        <dbReference type="Proteomes" id="UP000232875"/>
    </source>
</evidence>
<evidence type="ECO:0000256" key="8">
    <source>
        <dbReference type="ARBA" id="ARBA00048461"/>
    </source>
</evidence>
<dbReference type="GO" id="GO:0005640">
    <property type="term" value="C:nuclear outer membrane"/>
    <property type="evidence" value="ECO:0007669"/>
    <property type="project" value="UniProtKB-SubCell"/>
</dbReference>
<gene>
    <name evidence="9" type="ORF">MVES_002893</name>
</gene>
<sequence>MASMHTNACPEQLSERLFRYNPTSASGAHSQAPTAVVLYGWMDAELKYVAKYADMYAKLLPSATVLVNLTTNKSTFLSSELERAKEASYTIRALRDVSAENRGPGRATVLFHSFSNGGIISLSALLRSVRNTEQGSLPEPVATVMDCCPGALSASLFGDAGTFAMDDSTIASRVRKMLISTMLTNMYRLRMAKERLAGRSDDFTAVKAQLNNPALWAWAPKGGVVPSTLPARLYLYSRADRFIPTEEVETSAKASQDTNHDACLPKIAVEREEAQWPSLEEARTRLCMWDNAPHCALLRYDPQRYVAALGTFLQDVEKTTHKTRSKL</sequence>
<proteinExistence type="inferred from homology"/>